<sequence length="264" mass="29383">MAFLFQTNHPQKIAALKNMASTIKQPLGPPALTTPSLIPDPTSASSVLTGKQITLRPLTASHIPSLFSSISAPTDAELWTYIPGQGLCPDLESFTEYILSLISSPNCFPFAICFNSAPDDAVGMICLLNIQAKHHYVEFGHLVYGKALQRTTGSTEVVFLLLGLVLEVLGFERVEWKCDSLNGPSKRAAGRFGWRAEGVFLKHMVVKGHRRDTAWFSILDDEWKIHIKESMELWLSDENFDAEGKQKRRLEDVRTEILGKKGLK</sequence>
<dbReference type="Proteomes" id="UP000701801">
    <property type="component" value="Unassembled WGS sequence"/>
</dbReference>
<dbReference type="GO" id="GO:0008999">
    <property type="term" value="F:protein-N-terminal-alanine acetyltransferase activity"/>
    <property type="evidence" value="ECO:0007669"/>
    <property type="project" value="TreeGrafter"/>
</dbReference>
<dbReference type="PANTHER" id="PTHR43441:SF2">
    <property type="entry name" value="FAMILY ACETYLTRANSFERASE, PUTATIVE (AFU_ORTHOLOGUE AFUA_7G00850)-RELATED"/>
    <property type="match status" value="1"/>
</dbReference>
<evidence type="ECO:0000313" key="2">
    <source>
        <dbReference type="EMBL" id="CAG8981459.1"/>
    </source>
</evidence>
<evidence type="ECO:0000259" key="1">
    <source>
        <dbReference type="Pfam" id="PF13302"/>
    </source>
</evidence>
<dbReference type="EMBL" id="CAJVRM010000485">
    <property type="protein sequence ID" value="CAG8981459.1"/>
    <property type="molecule type" value="Genomic_DNA"/>
</dbReference>
<evidence type="ECO:0000313" key="3">
    <source>
        <dbReference type="Proteomes" id="UP000701801"/>
    </source>
</evidence>
<dbReference type="InterPro" id="IPR051908">
    <property type="entry name" value="Ribosomal_N-acetyltransferase"/>
</dbReference>
<dbReference type="OrthoDB" id="41238at2759"/>
<feature type="domain" description="N-acetyltransferase" evidence="1">
    <location>
        <begin position="53"/>
        <end position="194"/>
    </location>
</feature>
<gene>
    <name evidence="2" type="ORF">HYALB_00003029</name>
</gene>
<keyword evidence="3" id="KW-1185">Reference proteome</keyword>
<organism evidence="2 3">
    <name type="scientific">Hymenoscyphus albidus</name>
    <dbReference type="NCBI Taxonomy" id="595503"/>
    <lineage>
        <taxon>Eukaryota</taxon>
        <taxon>Fungi</taxon>
        <taxon>Dikarya</taxon>
        <taxon>Ascomycota</taxon>
        <taxon>Pezizomycotina</taxon>
        <taxon>Leotiomycetes</taxon>
        <taxon>Helotiales</taxon>
        <taxon>Helotiaceae</taxon>
        <taxon>Hymenoscyphus</taxon>
    </lineage>
</organism>
<dbReference type="Gene3D" id="3.40.630.30">
    <property type="match status" value="1"/>
</dbReference>
<dbReference type="SUPFAM" id="SSF55729">
    <property type="entry name" value="Acyl-CoA N-acyltransferases (Nat)"/>
    <property type="match status" value="1"/>
</dbReference>
<dbReference type="Pfam" id="PF13302">
    <property type="entry name" value="Acetyltransf_3"/>
    <property type="match status" value="1"/>
</dbReference>
<name>A0A9N9LZR9_9HELO</name>
<dbReference type="PANTHER" id="PTHR43441">
    <property type="entry name" value="RIBOSOMAL-PROTEIN-SERINE ACETYLTRANSFERASE"/>
    <property type="match status" value="1"/>
</dbReference>
<protein>
    <recommendedName>
        <fullName evidence="1">N-acetyltransferase domain-containing protein</fullName>
    </recommendedName>
</protein>
<reference evidence="2" key="1">
    <citation type="submission" date="2021-07" db="EMBL/GenBank/DDBJ databases">
        <authorList>
            <person name="Durling M."/>
        </authorList>
    </citation>
    <scope>NUCLEOTIDE SEQUENCE</scope>
</reference>
<comment type="caution">
    <text evidence="2">The sequence shown here is derived from an EMBL/GenBank/DDBJ whole genome shotgun (WGS) entry which is preliminary data.</text>
</comment>
<dbReference type="GO" id="GO:1990189">
    <property type="term" value="F:protein N-terminal-serine acetyltransferase activity"/>
    <property type="evidence" value="ECO:0007669"/>
    <property type="project" value="TreeGrafter"/>
</dbReference>
<dbReference type="InterPro" id="IPR000182">
    <property type="entry name" value="GNAT_dom"/>
</dbReference>
<dbReference type="InterPro" id="IPR016181">
    <property type="entry name" value="Acyl_CoA_acyltransferase"/>
</dbReference>
<proteinExistence type="predicted"/>
<dbReference type="AlphaFoldDB" id="A0A9N9LZR9"/>
<accession>A0A9N9LZR9</accession>